<dbReference type="Pfam" id="PF00271">
    <property type="entry name" value="Helicase_C"/>
    <property type="match status" value="1"/>
</dbReference>
<dbReference type="GO" id="GO:0005694">
    <property type="term" value="C:chromosome"/>
    <property type="evidence" value="ECO:0007669"/>
    <property type="project" value="TreeGrafter"/>
</dbReference>
<dbReference type="GO" id="GO:0005737">
    <property type="term" value="C:cytoplasm"/>
    <property type="evidence" value="ECO:0007669"/>
    <property type="project" value="TreeGrafter"/>
</dbReference>
<feature type="domain" description="Helicase C-terminal" evidence="4">
    <location>
        <begin position="548"/>
        <end position="767"/>
    </location>
</feature>
<dbReference type="eggNOG" id="COG0514">
    <property type="taxonomic scope" value="Bacteria"/>
</dbReference>
<evidence type="ECO:0000259" key="3">
    <source>
        <dbReference type="PROSITE" id="PS51192"/>
    </source>
</evidence>
<proteinExistence type="predicted"/>
<dbReference type="PANTHER" id="PTHR13710:SF108">
    <property type="entry name" value="ATP-DEPENDENT DNA HELICASE Q4"/>
    <property type="match status" value="1"/>
</dbReference>
<dbReference type="Proteomes" id="UP000013026">
    <property type="component" value="Chromosome"/>
</dbReference>
<dbReference type="PROSITE" id="PS51194">
    <property type="entry name" value="HELICASE_CTER"/>
    <property type="match status" value="1"/>
</dbReference>
<evidence type="ECO:0000256" key="2">
    <source>
        <dbReference type="ARBA" id="ARBA00022840"/>
    </source>
</evidence>
<sequence>MRIDRLAYLVGWDPKGWPHHNPLQGVPYFLQQALLVLAEAEGLQLDWVEGDLRTAQLPEYADALELWPAEAYSRFSLLDPMAPERQGAFGRLLLPFFERAMPDSAALDAPKPGPEHWRLGGAPVTVDALEALQASSRWTLVQAKRQGIAVRSGDPAWGRWLVLGPAALRLWSAAWLARLGTGESGELRVRIRGDQPLPVLALLDSLELLEVVRRLYGLKQRLPRVRLEADGLGEASQRALRAYLGDPEGQLRRLLLAEVEFGSVSEVDVLIDDPQDPLLLADWQPDEVLEAARGLIQDPAGIDPGYHIVDPAPEVLDHLFSRFFRHHRLRPEQAEAVRRVLAGESLLVLLPTGYGKSAIYQLAALIQPGTALVVSPLVSLILDQVDHLYRDGITGVGFMSGRKHAAGTAEATLEHLRNGRYRLFYIAPERLDLANFRRELGELIRGHRFSLIAVDEAHCVSEWGHDFRTSYLHLKGLRQYIEQQGVTERVPMLALTATASPVVRADILRLLGISPDSVVQSRSSDRPELSYSVHVVDGRQGFAGRLQALDEVLTRVAPTVLGAGSEGLLERDSRGRHRHGAVVFAPFANAHSRAFFASNAAAVAEHLRRNRVLPEGAVGIHSNSAPGHCPRCGSTRYYSDYGRYRCAEADCGFVGKRDDFTSPSDWDEHLLEVQAQFLDNRLPVLVSTKGFGMGIDKPNIRLVVHYVMSGSLEGYYQEAGRAGRDRAHAHVALVTVPPDPTCAEQHLGDRAIFGLGADDPLPLPCLERDRRGFPTLRCPFGLKELCDVGQQAYFINQNFPGARDELTQLTEAYNRALTGRLLVESAGAGDSKPVEKALSRLRVLEVLHTYTRQRSHAYRATLNQDWTWARGVAALADYVRGYGEATGTPDAVLIEVEELARSEGNQAEFVQRAGKILIEALYTTIRAMRLAGLRNLYHYAALPAGSCRRVYLRRAFELRLPQDYSCGFCDTCVPDMKFGRERALVPEEAARERILAEGLENVLTGYNLTALRTYAREVVEAGFVGAVRGRAEYLLEQRPNDLAVLFLAALCAGLEGERATAKVLTERALDVMLRARMGLTNQLAFVLALGEWVPSLADDLAGDPQGVLGRNHPRLTLLETLRQLDPARAAHVERAWALEGLVKVAERLSKLLPAEVLKAFTTAVEHVTPPHRDRGIGGMNG</sequence>
<dbReference type="SUPFAM" id="SSF52540">
    <property type="entry name" value="P-loop containing nucleoside triphosphate hydrolases"/>
    <property type="match status" value="2"/>
</dbReference>
<evidence type="ECO:0000256" key="1">
    <source>
        <dbReference type="ARBA" id="ARBA00022741"/>
    </source>
</evidence>
<dbReference type="CDD" id="cd17920">
    <property type="entry name" value="DEXHc_RecQ"/>
    <property type="match status" value="1"/>
</dbReference>
<dbReference type="InterPro" id="IPR014001">
    <property type="entry name" value="Helicase_ATP-bd"/>
</dbReference>
<dbReference type="GO" id="GO:0000724">
    <property type="term" value="P:double-strand break repair via homologous recombination"/>
    <property type="evidence" value="ECO:0007669"/>
    <property type="project" value="TreeGrafter"/>
</dbReference>
<dbReference type="GO" id="GO:0005524">
    <property type="term" value="F:ATP binding"/>
    <property type="evidence" value="ECO:0007669"/>
    <property type="project" value="UniProtKB-KW"/>
</dbReference>
<dbReference type="InterPro" id="IPR001650">
    <property type="entry name" value="Helicase_C-like"/>
</dbReference>
<organism evidence="5 6">
    <name type="scientific">Meiothermus ruber (strain ATCC 35948 / DSM 1279 / VKM B-1258 / 21)</name>
    <name type="common">Thermus ruber</name>
    <dbReference type="NCBI Taxonomy" id="504728"/>
    <lineage>
        <taxon>Bacteria</taxon>
        <taxon>Thermotogati</taxon>
        <taxon>Deinococcota</taxon>
        <taxon>Deinococci</taxon>
        <taxon>Thermales</taxon>
        <taxon>Thermaceae</taxon>
        <taxon>Meiothermus</taxon>
    </lineage>
</organism>
<evidence type="ECO:0000259" key="4">
    <source>
        <dbReference type="PROSITE" id="PS51194"/>
    </source>
</evidence>
<dbReference type="PROSITE" id="PS51192">
    <property type="entry name" value="HELICASE_ATP_BIND_1"/>
    <property type="match status" value="1"/>
</dbReference>
<dbReference type="Gene3D" id="3.40.50.300">
    <property type="entry name" value="P-loop containing nucleotide triphosphate hydrolases"/>
    <property type="match status" value="2"/>
</dbReference>
<feature type="domain" description="Helicase ATP-binding" evidence="3">
    <location>
        <begin position="337"/>
        <end position="517"/>
    </location>
</feature>
<keyword evidence="1" id="KW-0547">Nucleotide-binding</keyword>
<name>M9X3B7_MEIRD</name>
<dbReference type="EMBL" id="CP005385">
    <property type="protein sequence ID" value="AGK03822.1"/>
    <property type="molecule type" value="Genomic_DNA"/>
</dbReference>
<dbReference type="KEGG" id="mre:K649_02600"/>
<keyword evidence="5" id="KW-0347">Helicase</keyword>
<evidence type="ECO:0000313" key="6">
    <source>
        <dbReference type="Proteomes" id="UP000013026"/>
    </source>
</evidence>
<dbReference type="GO" id="GO:0003676">
    <property type="term" value="F:nucleic acid binding"/>
    <property type="evidence" value="ECO:0007669"/>
    <property type="project" value="InterPro"/>
</dbReference>
<gene>
    <name evidence="5" type="ORF">K649_02600</name>
</gene>
<dbReference type="InterPro" id="IPR011545">
    <property type="entry name" value="DEAD/DEAH_box_helicase_dom"/>
</dbReference>
<protein>
    <submittedName>
        <fullName evidence="5">RecQ familyATP-dependent DNA helicase</fullName>
    </submittedName>
</protein>
<accession>M9X3B7</accession>
<dbReference type="Pfam" id="PF00270">
    <property type="entry name" value="DEAD"/>
    <property type="match status" value="1"/>
</dbReference>
<dbReference type="PANTHER" id="PTHR13710">
    <property type="entry name" value="DNA HELICASE RECQ FAMILY MEMBER"/>
    <property type="match status" value="1"/>
</dbReference>
<evidence type="ECO:0000313" key="5">
    <source>
        <dbReference type="EMBL" id="AGK03822.1"/>
    </source>
</evidence>
<dbReference type="SMART" id="SM00490">
    <property type="entry name" value="HELICc"/>
    <property type="match status" value="1"/>
</dbReference>
<keyword evidence="2" id="KW-0067">ATP-binding</keyword>
<reference evidence="5 6" key="1">
    <citation type="submission" date="2013-04" db="EMBL/GenBank/DDBJ databases">
        <authorList>
            <person name="Chin J."/>
            <person name="Alexander D.H."/>
            <person name="Marks P."/>
            <person name="Korlach J."/>
            <person name="Clum A."/>
            <person name="Copeland A."/>
        </authorList>
    </citation>
    <scope>NUCLEOTIDE SEQUENCE [LARGE SCALE GENOMIC DNA]</scope>
    <source>
        <strain evidence="6">ATCC 35948 / DSM 1279 / VKM B-1258 / 21</strain>
    </source>
</reference>
<dbReference type="GO" id="GO:0009378">
    <property type="term" value="F:four-way junction helicase activity"/>
    <property type="evidence" value="ECO:0007669"/>
    <property type="project" value="TreeGrafter"/>
</dbReference>
<dbReference type="InterPro" id="IPR027417">
    <property type="entry name" value="P-loop_NTPase"/>
</dbReference>
<dbReference type="AlphaFoldDB" id="M9X3B7"/>
<keyword evidence="5" id="KW-0378">Hydrolase</keyword>
<dbReference type="STRING" id="504728.K649_02600"/>
<dbReference type="SMART" id="SM00487">
    <property type="entry name" value="DEXDc"/>
    <property type="match status" value="1"/>
</dbReference>
<dbReference type="PATRIC" id="fig|504728.9.peg.538"/>
<dbReference type="GO" id="GO:0043138">
    <property type="term" value="F:3'-5' DNA helicase activity"/>
    <property type="evidence" value="ECO:0007669"/>
    <property type="project" value="TreeGrafter"/>
</dbReference>